<dbReference type="InterPro" id="IPR036105">
    <property type="entry name" value="DiNase_FeMo-co_biosyn_sf"/>
</dbReference>
<feature type="domain" description="Dinitrogenase iron-molybdenum cofactor biosynthesis" evidence="1">
    <location>
        <begin position="8"/>
        <end position="96"/>
    </location>
</feature>
<keyword evidence="3" id="KW-1185">Reference proteome</keyword>
<reference evidence="2 3" key="1">
    <citation type="journal article" date="2015" name="Genome Announc.">
        <title>Complete Genome Sequence of Methanosphaerula palustris E1-9CT, a Hydrogenotrophic Methanogen Isolated from a Minerotrophic Fen Peatland.</title>
        <authorList>
            <person name="Cadillo-Quiroz H."/>
            <person name="Browne P."/>
            <person name="Kyrpides N."/>
            <person name="Woyke T."/>
            <person name="Goodwin L."/>
            <person name="Detter C."/>
            <person name="Yavitt J.B."/>
            <person name="Zinder S.H."/>
        </authorList>
    </citation>
    <scope>NUCLEOTIDE SEQUENCE [LARGE SCALE GENOMIC DNA]</scope>
    <source>
        <strain evidence="3">ATCC BAA-1556 / DSM 19958 / E1-9c</strain>
    </source>
</reference>
<dbReference type="InterPro" id="IPR003731">
    <property type="entry name" value="Di-Nase_FeMo-co_biosynth"/>
</dbReference>
<dbReference type="RefSeq" id="WP_012618645.1">
    <property type="nucleotide sequence ID" value="NC_011832.1"/>
</dbReference>
<dbReference type="SUPFAM" id="SSF53146">
    <property type="entry name" value="Nitrogenase accessory factor-like"/>
    <property type="match status" value="1"/>
</dbReference>
<dbReference type="PANTHER" id="PTHR42983:SF1">
    <property type="entry name" value="IRON-MOLYBDENUM PROTEIN"/>
    <property type="match status" value="1"/>
</dbReference>
<evidence type="ECO:0000313" key="2">
    <source>
        <dbReference type="EMBL" id="ACL17326.1"/>
    </source>
</evidence>
<dbReference type="KEGG" id="mpl:Mpal_2026"/>
<protein>
    <submittedName>
        <fullName evidence="2">Dinitrogenase iron-molybdenum cofactor biosynthesis protein</fullName>
    </submittedName>
</protein>
<name>B8GDH5_METPE</name>
<dbReference type="AlphaFoldDB" id="B8GDH5"/>
<evidence type="ECO:0000259" key="1">
    <source>
        <dbReference type="Pfam" id="PF02579"/>
    </source>
</evidence>
<dbReference type="HOGENOM" id="CLU_104194_2_0_2"/>
<dbReference type="STRING" id="521011.Mpal_2026"/>
<dbReference type="OrthoDB" id="85838at2157"/>
<gene>
    <name evidence="2" type="ordered locus">Mpal_2026</name>
</gene>
<dbReference type="GeneID" id="7272007"/>
<organism evidence="2 3">
    <name type="scientific">Methanosphaerula palustris (strain ATCC BAA-1556 / DSM 19958 / E1-9c)</name>
    <dbReference type="NCBI Taxonomy" id="521011"/>
    <lineage>
        <taxon>Archaea</taxon>
        <taxon>Methanobacteriati</taxon>
        <taxon>Methanobacteriota</taxon>
        <taxon>Stenosarchaea group</taxon>
        <taxon>Methanomicrobia</taxon>
        <taxon>Methanomicrobiales</taxon>
        <taxon>Methanoregulaceae</taxon>
        <taxon>Methanosphaerula</taxon>
    </lineage>
</organism>
<dbReference type="eggNOG" id="arCOG02734">
    <property type="taxonomic scope" value="Archaea"/>
</dbReference>
<dbReference type="Gene3D" id="3.30.420.130">
    <property type="entry name" value="Dinitrogenase iron-molybdenum cofactor biosynthesis domain"/>
    <property type="match status" value="1"/>
</dbReference>
<proteinExistence type="predicted"/>
<evidence type="ECO:0000313" key="3">
    <source>
        <dbReference type="Proteomes" id="UP000002457"/>
    </source>
</evidence>
<dbReference type="Proteomes" id="UP000002457">
    <property type="component" value="Chromosome"/>
</dbReference>
<sequence length="118" mass="12566">MKVAIAKDGDFVSEHFGHCKEYALFVVENSKITSQEILVSPGHEPGKLPALLAEHKVTHVLAGGMGPAAVDLFCATNIEVFLGVQGKIETVIRDFIAGKVEQGESSCSHGPDHEGCTH</sequence>
<dbReference type="PANTHER" id="PTHR42983">
    <property type="entry name" value="DINITROGENASE IRON-MOLYBDENUM COFACTOR PROTEIN-RELATED"/>
    <property type="match status" value="1"/>
</dbReference>
<accession>B8GDH5</accession>
<dbReference type="Pfam" id="PF02579">
    <property type="entry name" value="Nitro_FeMo-Co"/>
    <property type="match status" value="1"/>
</dbReference>
<dbReference type="EMBL" id="CP001338">
    <property type="protein sequence ID" value="ACL17326.1"/>
    <property type="molecule type" value="Genomic_DNA"/>
</dbReference>